<organism evidence="2 3">
    <name type="scientific">Cellvibrio zantedeschiae</name>
    <dbReference type="NCBI Taxonomy" id="1237077"/>
    <lineage>
        <taxon>Bacteria</taxon>
        <taxon>Pseudomonadati</taxon>
        <taxon>Pseudomonadota</taxon>
        <taxon>Gammaproteobacteria</taxon>
        <taxon>Cellvibrionales</taxon>
        <taxon>Cellvibrionaceae</taxon>
        <taxon>Cellvibrio</taxon>
    </lineage>
</organism>
<dbReference type="InterPro" id="IPR011033">
    <property type="entry name" value="PRC_barrel-like_sf"/>
</dbReference>
<dbReference type="Gene3D" id="3.90.50.10">
    <property type="entry name" value="Photosynthetic Reaction Center, subunit H, domain 2"/>
    <property type="match status" value="2"/>
</dbReference>
<evidence type="ECO:0000313" key="3">
    <source>
        <dbReference type="Proteomes" id="UP000619761"/>
    </source>
</evidence>
<dbReference type="InterPro" id="IPR014747">
    <property type="entry name" value="Bac_photo_RC_H_C"/>
</dbReference>
<protein>
    <recommendedName>
        <fullName evidence="1">PRC-barrel domain-containing protein</fullName>
    </recommendedName>
</protein>
<evidence type="ECO:0000259" key="1">
    <source>
        <dbReference type="Pfam" id="PF05239"/>
    </source>
</evidence>
<reference evidence="3" key="1">
    <citation type="journal article" date="2019" name="Int. J. Syst. Evol. Microbiol.">
        <title>The Global Catalogue of Microorganisms (GCM) 10K type strain sequencing project: providing services to taxonomists for standard genome sequencing and annotation.</title>
        <authorList>
            <consortium name="The Broad Institute Genomics Platform"/>
            <consortium name="The Broad Institute Genome Sequencing Center for Infectious Disease"/>
            <person name="Wu L."/>
            <person name="Ma J."/>
        </authorList>
    </citation>
    <scope>NUCLEOTIDE SEQUENCE [LARGE SCALE GENOMIC DNA]</scope>
    <source>
        <strain evidence="3">KCTC 32239</strain>
    </source>
</reference>
<dbReference type="SUPFAM" id="SSF50346">
    <property type="entry name" value="PRC-barrel domain"/>
    <property type="match status" value="2"/>
</dbReference>
<feature type="domain" description="PRC-barrel" evidence="1">
    <location>
        <begin position="5"/>
        <end position="72"/>
    </location>
</feature>
<keyword evidence="3" id="KW-1185">Reference proteome</keyword>
<sequence>MLHTLHDLESFTVNAADGYIGKVKDFYFDDRTWTIRYLVAETGTWLKNRKVLLPATAIKFVNLQEKNLTLDISMYQVKNGPAIDDNISLTPQTEIDYLSYYGYSFYRGVTDAHGYDQEDDRKLAEIFACIDAVRRTYGDRHLRSCQEIINYDIEASDSDVGYLQGMVFDEDTWSVSYLMVNTSNWWLGHQVLVEPQLIKDISWGDARIYVDMLRQQVQDAPIFDPDTLASLDKNLGEHLYQRNKNIYEKKPLFKLV</sequence>
<dbReference type="InterPro" id="IPR027275">
    <property type="entry name" value="PRC-brl_dom"/>
</dbReference>
<gene>
    <name evidence="2" type="ORF">GCM10011613_11940</name>
</gene>
<dbReference type="Proteomes" id="UP000619761">
    <property type="component" value="Unassembled WGS sequence"/>
</dbReference>
<dbReference type="Pfam" id="PF05239">
    <property type="entry name" value="PRC"/>
    <property type="match status" value="1"/>
</dbReference>
<evidence type="ECO:0000313" key="2">
    <source>
        <dbReference type="EMBL" id="GGY69239.1"/>
    </source>
</evidence>
<dbReference type="RefSeq" id="WP_189416721.1">
    <property type="nucleotide sequence ID" value="NZ_BMYZ01000001.1"/>
</dbReference>
<comment type="caution">
    <text evidence="2">The sequence shown here is derived from an EMBL/GenBank/DDBJ whole genome shotgun (WGS) entry which is preliminary data.</text>
</comment>
<name>A0ABQ3AYH2_9GAMM</name>
<dbReference type="EMBL" id="BMYZ01000001">
    <property type="protein sequence ID" value="GGY69239.1"/>
    <property type="molecule type" value="Genomic_DNA"/>
</dbReference>
<accession>A0ABQ3AYH2</accession>
<proteinExistence type="predicted"/>